<keyword evidence="1" id="KW-1133">Transmembrane helix</keyword>
<keyword evidence="3" id="KW-1185">Reference proteome</keyword>
<sequence length="68" mass="7979">MGNSTDEAFIIIRNNNLRENENEKYGFAITAFSVIVPAVFILVIVILLIFFITRILRPQRRRTVIWKL</sequence>
<keyword evidence="1" id="KW-0472">Membrane</keyword>
<reference evidence="2" key="2">
    <citation type="submission" date="2020-11" db="EMBL/GenBank/DDBJ databases">
        <authorList>
            <person name="McCartney M.A."/>
            <person name="Auch B."/>
            <person name="Kono T."/>
            <person name="Mallez S."/>
            <person name="Becker A."/>
            <person name="Gohl D.M."/>
            <person name="Silverstein K.A.T."/>
            <person name="Koren S."/>
            <person name="Bechman K.B."/>
            <person name="Herman A."/>
            <person name="Abrahante J.E."/>
            <person name="Garbe J."/>
        </authorList>
    </citation>
    <scope>NUCLEOTIDE SEQUENCE</scope>
    <source>
        <strain evidence="2">Duluth1</strain>
        <tissue evidence="2">Whole animal</tissue>
    </source>
</reference>
<organism evidence="2 3">
    <name type="scientific">Dreissena polymorpha</name>
    <name type="common">Zebra mussel</name>
    <name type="synonym">Mytilus polymorpha</name>
    <dbReference type="NCBI Taxonomy" id="45954"/>
    <lineage>
        <taxon>Eukaryota</taxon>
        <taxon>Metazoa</taxon>
        <taxon>Spiralia</taxon>
        <taxon>Lophotrochozoa</taxon>
        <taxon>Mollusca</taxon>
        <taxon>Bivalvia</taxon>
        <taxon>Autobranchia</taxon>
        <taxon>Heteroconchia</taxon>
        <taxon>Euheterodonta</taxon>
        <taxon>Imparidentia</taxon>
        <taxon>Neoheterodontei</taxon>
        <taxon>Myida</taxon>
        <taxon>Dreissenoidea</taxon>
        <taxon>Dreissenidae</taxon>
        <taxon>Dreissena</taxon>
    </lineage>
</organism>
<accession>A0A9D4EFK0</accession>
<keyword evidence="1" id="KW-0812">Transmembrane</keyword>
<reference evidence="2" key="1">
    <citation type="journal article" date="2019" name="bioRxiv">
        <title>The Genome of the Zebra Mussel, Dreissena polymorpha: A Resource for Invasive Species Research.</title>
        <authorList>
            <person name="McCartney M.A."/>
            <person name="Auch B."/>
            <person name="Kono T."/>
            <person name="Mallez S."/>
            <person name="Zhang Y."/>
            <person name="Obille A."/>
            <person name="Becker A."/>
            <person name="Abrahante J.E."/>
            <person name="Garbe J."/>
            <person name="Badalamenti J.P."/>
            <person name="Herman A."/>
            <person name="Mangelson H."/>
            <person name="Liachko I."/>
            <person name="Sullivan S."/>
            <person name="Sone E.D."/>
            <person name="Koren S."/>
            <person name="Silverstein K.A.T."/>
            <person name="Beckman K.B."/>
            <person name="Gohl D.M."/>
        </authorList>
    </citation>
    <scope>NUCLEOTIDE SEQUENCE</scope>
    <source>
        <strain evidence="2">Duluth1</strain>
        <tissue evidence="2">Whole animal</tissue>
    </source>
</reference>
<dbReference type="Proteomes" id="UP000828390">
    <property type="component" value="Unassembled WGS sequence"/>
</dbReference>
<feature type="transmembrane region" description="Helical" evidence="1">
    <location>
        <begin position="25"/>
        <end position="52"/>
    </location>
</feature>
<evidence type="ECO:0000313" key="2">
    <source>
        <dbReference type="EMBL" id="KAH3779709.1"/>
    </source>
</evidence>
<gene>
    <name evidence="2" type="ORF">DPMN_157515</name>
</gene>
<name>A0A9D4EFK0_DREPO</name>
<dbReference type="EMBL" id="JAIWYP010000008">
    <property type="protein sequence ID" value="KAH3779709.1"/>
    <property type="molecule type" value="Genomic_DNA"/>
</dbReference>
<evidence type="ECO:0000313" key="3">
    <source>
        <dbReference type="Proteomes" id="UP000828390"/>
    </source>
</evidence>
<protein>
    <submittedName>
        <fullName evidence="2">Uncharacterized protein</fullName>
    </submittedName>
</protein>
<dbReference type="AlphaFoldDB" id="A0A9D4EFK0"/>
<comment type="caution">
    <text evidence="2">The sequence shown here is derived from an EMBL/GenBank/DDBJ whole genome shotgun (WGS) entry which is preliminary data.</text>
</comment>
<proteinExistence type="predicted"/>
<evidence type="ECO:0000256" key="1">
    <source>
        <dbReference type="SAM" id="Phobius"/>
    </source>
</evidence>